<protein>
    <recommendedName>
        <fullName evidence="3">RING-type E3 ubiquitin transferase</fullName>
        <ecNumber evidence="3">2.3.2.27</ecNumber>
    </recommendedName>
</protein>
<gene>
    <name evidence="16" type="ORF">DCAR_0105076</name>
</gene>
<dbReference type="AlphaFoldDB" id="A0AAF0WD31"/>
<dbReference type="SUPFAM" id="SSF57850">
    <property type="entry name" value="RING/U-box"/>
    <property type="match status" value="1"/>
</dbReference>
<organism evidence="16 17">
    <name type="scientific">Daucus carota subsp. sativus</name>
    <name type="common">Carrot</name>
    <dbReference type="NCBI Taxonomy" id="79200"/>
    <lineage>
        <taxon>Eukaryota</taxon>
        <taxon>Viridiplantae</taxon>
        <taxon>Streptophyta</taxon>
        <taxon>Embryophyta</taxon>
        <taxon>Tracheophyta</taxon>
        <taxon>Spermatophyta</taxon>
        <taxon>Magnoliopsida</taxon>
        <taxon>eudicotyledons</taxon>
        <taxon>Gunneridae</taxon>
        <taxon>Pentapetalae</taxon>
        <taxon>asterids</taxon>
        <taxon>campanulids</taxon>
        <taxon>Apiales</taxon>
        <taxon>Apiaceae</taxon>
        <taxon>Apioideae</taxon>
        <taxon>Scandiceae</taxon>
        <taxon>Daucinae</taxon>
        <taxon>Daucus</taxon>
        <taxon>Daucus sect. Daucus</taxon>
    </lineage>
</organism>
<evidence type="ECO:0000256" key="13">
    <source>
        <dbReference type="SAM" id="MobiDB-lite"/>
    </source>
</evidence>
<evidence type="ECO:0000313" key="16">
    <source>
        <dbReference type="EMBL" id="WOG85883.1"/>
    </source>
</evidence>
<evidence type="ECO:0000256" key="12">
    <source>
        <dbReference type="PROSITE-ProRule" id="PRU00175"/>
    </source>
</evidence>
<feature type="transmembrane region" description="Helical" evidence="14">
    <location>
        <begin position="218"/>
        <end position="238"/>
    </location>
</feature>
<keyword evidence="10 14" id="KW-1133">Transmembrane helix</keyword>
<keyword evidence="11 14" id="KW-0472">Membrane</keyword>
<dbReference type="GO" id="GO:0006511">
    <property type="term" value="P:ubiquitin-dependent protein catabolic process"/>
    <property type="evidence" value="ECO:0007669"/>
    <property type="project" value="TreeGrafter"/>
</dbReference>
<dbReference type="GO" id="GO:0008270">
    <property type="term" value="F:zinc ion binding"/>
    <property type="evidence" value="ECO:0007669"/>
    <property type="project" value="UniProtKB-KW"/>
</dbReference>
<evidence type="ECO:0000256" key="4">
    <source>
        <dbReference type="ARBA" id="ARBA00022679"/>
    </source>
</evidence>
<dbReference type="Pfam" id="PF13639">
    <property type="entry name" value="zf-RING_2"/>
    <property type="match status" value="1"/>
</dbReference>
<dbReference type="Proteomes" id="UP000077755">
    <property type="component" value="Chromosome 1"/>
</dbReference>
<dbReference type="EMBL" id="CP093343">
    <property type="protein sequence ID" value="WOG85883.1"/>
    <property type="molecule type" value="Genomic_DNA"/>
</dbReference>
<feature type="transmembrane region" description="Helical" evidence="14">
    <location>
        <begin position="193"/>
        <end position="211"/>
    </location>
</feature>
<reference evidence="16" key="2">
    <citation type="submission" date="2022-03" db="EMBL/GenBank/DDBJ databases">
        <title>Draft title - Genomic analysis of global carrot germplasm unveils the trajectory of domestication and the origin of high carotenoid orange carrot.</title>
        <authorList>
            <person name="Iorizzo M."/>
            <person name="Ellison S."/>
            <person name="Senalik D."/>
            <person name="Macko-Podgorni A."/>
            <person name="Grzebelus D."/>
            <person name="Bostan H."/>
            <person name="Rolling W."/>
            <person name="Curaba J."/>
            <person name="Simon P."/>
        </authorList>
    </citation>
    <scope>NUCLEOTIDE SEQUENCE</scope>
    <source>
        <tissue evidence="16">Leaf</tissue>
    </source>
</reference>
<keyword evidence="7 12" id="KW-0863">Zinc-finger</keyword>
<dbReference type="SMART" id="SM00184">
    <property type="entry name" value="RING"/>
    <property type="match status" value="1"/>
</dbReference>
<dbReference type="PANTHER" id="PTHR45977:SF28">
    <property type="entry name" value="OS02G0674700 PROTEIN"/>
    <property type="match status" value="1"/>
</dbReference>
<evidence type="ECO:0000256" key="14">
    <source>
        <dbReference type="SAM" id="Phobius"/>
    </source>
</evidence>
<dbReference type="InterPro" id="IPR001841">
    <property type="entry name" value="Znf_RING"/>
</dbReference>
<dbReference type="PROSITE" id="PS50089">
    <property type="entry name" value="ZF_RING_2"/>
    <property type="match status" value="1"/>
</dbReference>
<evidence type="ECO:0000259" key="15">
    <source>
        <dbReference type="PROSITE" id="PS50089"/>
    </source>
</evidence>
<evidence type="ECO:0000256" key="10">
    <source>
        <dbReference type="ARBA" id="ARBA00022989"/>
    </source>
</evidence>
<evidence type="ECO:0000256" key="11">
    <source>
        <dbReference type="ARBA" id="ARBA00023136"/>
    </source>
</evidence>
<dbReference type="EC" id="2.3.2.27" evidence="3"/>
<dbReference type="GO" id="GO:0016020">
    <property type="term" value="C:membrane"/>
    <property type="evidence" value="ECO:0007669"/>
    <property type="project" value="UniProtKB-SubCell"/>
</dbReference>
<evidence type="ECO:0000256" key="7">
    <source>
        <dbReference type="ARBA" id="ARBA00022771"/>
    </source>
</evidence>
<evidence type="ECO:0000256" key="1">
    <source>
        <dbReference type="ARBA" id="ARBA00000900"/>
    </source>
</evidence>
<keyword evidence="4" id="KW-0808">Transferase</keyword>
<dbReference type="Gene3D" id="3.30.40.10">
    <property type="entry name" value="Zinc/RING finger domain, C3HC4 (zinc finger)"/>
    <property type="match status" value="1"/>
</dbReference>
<evidence type="ECO:0000313" key="17">
    <source>
        <dbReference type="Proteomes" id="UP000077755"/>
    </source>
</evidence>
<dbReference type="GO" id="GO:0016567">
    <property type="term" value="P:protein ubiquitination"/>
    <property type="evidence" value="ECO:0007669"/>
    <property type="project" value="TreeGrafter"/>
</dbReference>
<accession>A0AAF0WD31</accession>
<feature type="transmembrane region" description="Helical" evidence="14">
    <location>
        <begin position="74"/>
        <end position="95"/>
    </location>
</feature>
<feature type="transmembrane region" description="Helical" evidence="14">
    <location>
        <begin position="164"/>
        <end position="181"/>
    </location>
</feature>
<name>A0AAF0WD31_DAUCS</name>
<feature type="transmembrane region" description="Helical" evidence="14">
    <location>
        <begin position="107"/>
        <end position="125"/>
    </location>
</feature>
<evidence type="ECO:0000256" key="2">
    <source>
        <dbReference type="ARBA" id="ARBA00004141"/>
    </source>
</evidence>
<dbReference type="GO" id="GO:0061630">
    <property type="term" value="F:ubiquitin protein ligase activity"/>
    <property type="evidence" value="ECO:0007669"/>
    <property type="project" value="UniProtKB-EC"/>
</dbReference>
<dbReference type="PANTHER" id="PTHR45977">
    <property type="entry name" value="TARGET OF ERK KINASE MPK-1"/>
    <property type="match status" value="1"/>
</dbReference>
<reference evidence="16" key="1">
    <citation type="journal article" date="2016" name="Nat. Genet.">
        <title>A high-quality carrot genome assembly provides new insights into carotenoid accumulation and asterid genome evolution.</title>
        <authorList>
            <person name="Iorizzo M."/>
            <person name="Ellison S."/>
            <person name="Senalik D."/>
            <person name="Zeng P."/>
            <person name="Satapoomin P."/>
            <person name="Huang J."/>
            <person name="Bowman M."/>
            <person name="Iovene M."/>
            <person name="Sanseverino W."/>
            <person name="Cavagnaro P."/>
            <person name="Yildiz M."/>
            <person name="Macko-Podgorni A."/>
            <person name="Moranska E."/>
            <person name="Grzebelus E."/>
            <person name="Grzebelus D."/>
            <person name="Ashrafi H."/>
            <person name="Zheng Z."/>
            <person name="Cheng S."/>
            <person name="Spooner D."/>
            <person name="Van Deynze A."/>
            <person name="Simon P."/>
        </authorList>
    </citation>
    <scope>NUCLEOTIDE SEQUENCE</scope>
    <source>
        <tissue evidence="16">Leaf</tissue>
    </source>
</reference>
<feature type="compositionally biased region" description="Low complexity" evidence="13">
    <location>
        <begin position="1"/>
        <end position="16"/>
    </location>
</feature>
<evidence type="ECO:0000256" key="8">
    <source>
        <dbReference type="ARBA" id="ARBA00022786"/>
    </source>
</evidence>
<evidence type="ECO:0000256" key="9">
    <source>
        <dbReference type="ARBA" id="ARBA00022833"/>
    </source>
</evidence>
<feature type="region of interest" description="Disordered" evidence="13">
    <location>
        <begin position="1"/>
        <end position="27"/>
    </location>
</feature>
<dbReference type="InterPro" id="IPR013083">
    <property type="entry name" value="Znf_RING/FYVE/PHD"/>
</dbReference>
<evidence type="ECO:0000256" key="6">
    <source>
        <dbReference type="ARBA" id="ARBA00022723"/>
    </source>
</evidence>
<sequence>MIPSTPSTSAPLLDPTTPDPTSPSLRQQSLREASRFLRRSTGRRMLTNPSMVVRETAAEELEERQSDWAYSRPVVVLDLLWNFVFIVVGFVVVGISGEERPETPLRVWVLGYGVQCGVHMVCVCFEYRRRVRRREGEEEGEGYVTLARLTERVPSSVVKNLESANTMFSFVWWIIGFYWVSPDGQALIEQSPQLYWLCIIFLAFDVFFVVFCVALACIIGIAVCCCLPCIIAVLYAVVDQEGATKEDIEQLSKYKFRRLANTEKSNGEIQVSFGGVMIECGTDSPTERILAAEDVDCCICLATYDDGAELRELPCAHHFHCACIDKWLHINATCPLCKYDILKQSHTSIEEV</sequence>
<evidence type="ECO:0000256" key="3">
    <source>
        <dbReference type="ARBA" id="ARBA00012483"/>
    </source>
</evidence>
<proteinExistence type="predicted"/>
<comment type="catalytic activity">
    <reaction evidence="1">
        <text>S-ubiquitinyl-[E2 ubiquitin-conjugating enzyme]-L-cysteine + [acceptor protein]-L-lysine = [E2 ubiquitin-conjugating enzyme]-L-cysteine + N(6)-ubiquitinyl-[acceptor protein]-L-lysine.</text>
        <dbReference type="EC" id="2.3.2.27"/>
    </reaction>
</comment>
<keyword evidence="6" id="KW-0479">Metal-binding</keyword>
<keyword evidence="5 14" id="KW-0812">Transmembrane</keyword>
<keyword evidence="8" id="KW-0833">Ubl conjugation pathway</keyword>
<comment type="subcellular location">
    <subcellularLocation>
        <location evidence="2">Membrane</location>
        <topology evidence="2">Multi-pass membrane protein</topology>
    </subcellularLocation>
</comment>
<keyword evidence="17" id="KW-1185">Reference proteome</keyword>
<keyword evidence="9" id="KW-0862">Zinc</keyword>
<dbReference type="GO" id="GO:0000325">
    <property type="term" value="C:plant-type vacuole"/>
    <property type="evidence" value="ECO:0007669"/>
    <property type="project" value="TreeGrafter"/>
</dbReference>
<feature type="domain" description="RING-type" evidence="15">
    <location>
        <begin position="297"/>
        <end position="338"/>
    </location>
</feature>
<evidence type="ECO:0000256" key="5">
    <source>
        <dbReference type="ARBA" id="ARBA00022692"/>
    </source>
</evidence>